<accession>A0ACC2AFW0</accession>
<protein>
    <submittedName>
        <fullName evidence="1">Uncharacterized protein</fullName>
    </submittedName>
</protein>
<name>A0ACC2AFW0_DIPCM</name>
<evidence type="ECO:0000313" key="2">
    <source>
        <dbReference type="Proteomes" id="UP001162992"/>
    </source>
</evidence>
<proteinExistence type="predicted"/>
<dbReference type="Proteomes" id="UP001162992">
    <property type="component" value="Chromosome 22"/>
</dbReference>
<comment type="caution">
    <text evidence="1">The sequence shown here is derived from an EMBL/GenBank/DDBJ whole genome shotgun (WGS) entry which is preliminary data.</text>
</comment>
<gene>
    <name evidence="1" type="ORF">O6H91_22G058400</name>
</gene>
<keyword evidence="2" id="KW-1185">Reference proteome</keyword>
<sequence>MEAAKSCAPGRSTTAWFDSRRNLFWLHGSAKIGLILAVYMCCFFLPGTVRATRLIDRGSLEINSNNVLTLKALLASGGSTSHQHGVGMKVFHRDAPLLRERKSRQATTLQNTKAVSILKTDMHTQPGLESTTLRRQEDRVGQYYMPLQIGSPGRDILVILDTGSEILWVQCEPCNECGSQIIEPVFDPTLSSTYQPLSCNSQRCLQGGTGFETFCNVSQSLCKYIVQYADNSTSFGDLSVDTLTINSTSGSPTAITGFEFGCGHTNFGIEDDLGASGLLGLDRGNNSFISQISVHFPKVFFYCFPDRINNLNSSGFIHFGRSYDSQHLKYTPLLQNTASDFLSQFYYINVTGININGHLLPIPTAAFAIDASGNGGTILDTGTSLSILVDPAFNVLKEAFLNGTMNLKTLPDPSGNGLDVCYSVSASSSHLPKVPIVEFHLQGEGTKLRLSAENLLMVAAEDQNQLTLCLAMRSGGAVGMGRNVIGNYQQANHIVEVDIEKSRVGLINAHCPME</sequence>
<dbReference type="EMBL" id="CM055113">
    <property type="protein sequence ID" value="KAJ7516443.1"/>
    <property type="molecule type" value="Genomic_DNA"/>
</dbReference>
<reference evidence="2" key="1">
    <citation type="journal article" date="2024" name="Proc. Natl. Acad. Sci. U.S.A.">
        <title>Extraordinary preservation of gene collinearity over three hundred million years revealed in homosporous lycophytes.</title>
        <authorList>
            <person name="Li C."/>
            <person name="Wickell D."/>
            <person name="Kuo L.Y."/>
            <person name="Chen X."/>
            <person name="Nie B."/>
            <person name="Liao X."/>
            <person name="Peng D."/>
            <person name="Ji J."/>
            <person name="Jenkins J."/>
            <person name="Williams M."/>
            <person name="Shu S."/>
            <person name="Plott C."/>
            <person name="Barry K."/>
            <person name="Rajasekar S."/>
            <person name="Grimwood J."/>
            <person name="Han X."/>
            <person name="Sun S."/>
            <person name="Hou Z."/>
            <person name="He W."/>
            <person name="Dai G."/>
            <person name="Sun C."/>
            <person name="Schmutz J."/>
            <person name="Leebens-Mack J.H."/>
            <person name="Li F.W."/>
            <person name="Wang L."/>
        </authorList>
    </citation>
    <scope>NUCLEOTIDE SEQUENCE [LARGE SCALE GENOMIC DNA]</scope>
    <source>
        <strain evidence="2">cv. PW_Plant_1</strain>
    </source>
</reference>
<organism evidence="1 2">
    <name type="scientific">Diphasiastrum complanatum</name>
    <name type="common">Issler's clubmoss</name>
    <name type="synonym">Lycopodium complanatum</name>
    <dbReference type="NCBI Taxonomy" id="34168"/>
    <lineage>
        <taxon>Eukaryota</taxon>
        <taxon>Viridiplantae</taxon>
        <taxon>Streptophyta</taxon>
        <taxon>Embryophyta</taxon>
        <taxon>Tracheophyta</taxon>
        <taxon>Lycopodiopsida</taxon>
        <taxon>Lycopodiales</taxon>
        <taxon>Lycopodiaceae</taxon>
        <taxon>Lycopodioideae</taxon>
        <taxon>Diphasiastrum</taxon>
    </lineage>
</organism>
<evidence type="ECO:0000313" key="1">
    <source>
        <dbReference type="EMBL" id="KAJ7516443.1"/>
    </source>
</evidence>